<dbReference type="InterPro" id="IPR029063">
    <property type="entry name" value="SAM-dependent_MTases_sf"/>
</dbReference>
<proteinExistence type="predicted"/>
<dbReference type="Pfam" id="PF08241">
    <property type="entry name" value="Methyltransf_11"/>
    <property type="match status" value="1"/>
</dbReference>
<organism evidence="2 3">
    <name type="scientific">Namhaeicola litoreus</name>
    <dbReference type="NCBI Taxonomy" id="1052145"/>
    <lineage>
        <taxon>Bacteria</taxon>
        <taxon>Pseudomonadati</taxon>
        <taxon>Bacteroidota</taxon>
        <taxon>Flavobacteriia</taxon>
        <taxon>Flavobacteriales</taxon>
        <taxon>Flavobacteriaceae</taxon>
        <taxon>Namhaeicola</taxon>
    </lineage>
</organism>
<dbReference type="EMBL" id="JBHTMY010000003">
    <property type="protein sequence ID" value="MFD1316464.1"/>
    <property type="molecule type" value="Genomic_DNA"/>
</dbReference>
<comment type="caution">
    <text evidence="2">The sequence shown here is derived from an EMBL/GenBank/DDBJ whole genome shotgun (WGS) entry which is preliminary data.</text>
</comment>
<evidence type="ECO:0000313" key="3">
    <source>
        <dbReference type="Proteomes" id="UP001597201"/>
    </source>
</evidence>
<dbReference type="InterPro" id="IPR013216">
    <property type="entry name" value="Methyltransf_11"/>
</dbReference>
<keyword evidence="2" id="KW-0808">Transferase</keyword>
<dbReference type="GO" id="GO:0008168">
    <property type="term" value="F:methyltransferase activity"/>
    <property type="evidence" value="ECO:0007669"/>
    <property type="project" value="UniProtKB-KW"/>
</dbReference>
<evidence type="ECO:0000313" key="2">
    <source>
        <dbReference type="EMBL" id="MFD1316464.1"/>
    </source>
</evidence>
<dbReference type="GO" id="GO:0032259">
    <property type="term" value="P:methylation"/>
    <property type="evidence" value="ECO:0007669"/>
    <property type="project" value="UniProtKB-KW"/>
</dbReference>
<dbReference type="PANTHER" id="PTHR43861:SF1">
    <property type="entry name" value="TRANS-ACONITATE 2-METHYLTRANSFERASE"/>
    <property type="match status" value="1"/>
</dbReference>
<keyword evidence="3" id="KW-1185">Reference proteome</keyword>
<name>A0ABW3Y490_9FLAO</name>
<feature type="domain" description="Methyltransferase type 11" evidence="1">
    <location>
        <begin position="51"/>
        <end position="144"/>
    </location>
</feature>
<dbReference type="SUPFAM" id="SSF53335">
    <property type="entry name" value="S-adenosyl-L-methionine-dependent methyltransferases"/>
    <property type="match status" value="1"/>
</dbReference>
<dbReference type="Gene3D" id="3.40.50.150">
    <property type="entry name" value="Vaccinia Virus protein VP39"/>
    <property type="match status" value="1"/>
</dbReference>
<sequence>MKKPIRDIMSIEKAYNIWADQYDTNLNKTRDLDKIATIETLNKLKFSKVIELGCGTGKNTIYLLKKADKVIGLDFSQEMLNKAKEKIQDKRVQFNRADFTTKWNIENNYADLITCNLVLEHVKNLDFVFDQANQKLKCDGYFFISELHPFKQYSGSKAKFETENGIQELETYVHHISEYLNAAKKNGFELVEIKEWFDEVNKAGIPRLIGILWRKNS</sequence>
<keyword evidence="2" id="KW-0489">Methyltransferase</keyword>
<dbReference type="PANTHER" id="PTHR43861">
    <property type="entry name" value="TRANS-ACONITATE 2-METHYLTRANSFERASE-RELATED"/>
    <property type="match status" value="1"/>
</dbReference>
<protein>
    <submittedName>
        <fullName evidence="2">Class I SAM-dependent DNA methyltransferase</fullName>
    </submittedName>
</protein>
<dbReference type="CDD" id="cd02440">
    <property type="entry name" value="AdoMet_MTases"/>
    <property type="match status" value="1"/>
</dbReference>
<dbReference type="Proteomes" id="UP001597201">
    <property type="component" value="Unassembled WGS sequence"/>
</dbReference>
<reference evidence="3" key="1">
    <citation type="journal article" date="2019" name="Int. J. Syst. Evol. Microbiol.">
        <title>The Global Catalogue of Microorganisms (GCM) 10K type strain sequencing project: providing services to taxonomists for standard genome sequencing and annotation.</title>
        <authorList>
            <consortium name="The Broad Institute Genomics Platform"/>
            <consortium name="The Broad Institute Genome Sequencing Center for Infectious Disease"/>
            <person name="Wu L."/>
            <person name="Ma J."/>
        </authorList>
    </citation>
    <scope>NUCLEOTIDE SEQUENCE [LARGE SCALE GENOMIC DNA]</scope>
    <source>
        <strain evidence="3">CCUG 61485</strain>
    </source>
</reference>
<accession>A0ABW3Y490</accession>
<dbReference type="RefSeq" id="WP_377179467.1">
    <property type="nucleotide sequence ID" value="NZ_JBHTMY010000003.1"/>
</dbReference>
<evidence type="ECO:0000259" key="1">
    <source>
        <dbReference type="Pfam" id="PF08241"/>
    </source>
</evidence>
<gene>
    <name evidence="2" type="ORF">ACFQ39_12620</name>
</gene>